<feature type="domain" description="RNA polymerase sigma factor 70 region 4 type 2" evidence="1">
    <location>
        <begin position="106"/>
        <end position="151"/>
    </location>
</feature>
<dbReference type="GO" id="GO:0003677">
    <property type="term" value="F:DNA binding"/>
    <property type="evidence" value="ECO:0007669"/>
    <property type="project" value="InterPro"/>
</dbReference>
<reference evidence="2" key="1">
    <citation type="submission" date="2019-03" db="EMBL/GenBank/DDBJ databases">
        <authorList>
            <person name="Hao L."/>
        </authorList>
    </citation>
    <scope>NUCLEOTIDE SEQUENCE</scope>
</reference>
<accession>A0A485M2X1</accession>
<dbReference type="EMBL" id="CAADRN010000240">
    <property type="protein sequence ID" value="VFU15760.1"/>
    <property type="molecule type" value="Genomic_DNA"/>
</dbReference>
<dbReference type="AlphaFoldDB" id="A0A485M2X1"/>
<sequence>MQIDFIRYHEVEGLLRSFQSLRGAEEVLRMQLQSILGESENETIESLALLRNTDGLPKSGGITPDRTGNIATGGLRKSNSEISEAAKSIAKDLTLTYAITRKMEIALNVLSPSERRVVELKYFEGLNWQEIADEMATSISTVQRHRRAGVERVRIVSRITVDDYNRIMKILDINS</sequence>
<dbReference type="SUPFAM" id="SSF88659">
    <property type="entry name" value="Sigma3 and sigma4 domains of RNA polymerase sigma factors"/>
    <property type="match status" value="1"/>
</dbReference>
<dbReference type="InterPro" id="IPR013249">
    <property type="entry name" value="RNA_pol_sigma70_r4_t2"/>
</dbReference>
<dbReference type="Pfam" id="PF08281">
    <property type="entry name" value="Sigma70_r4_2"/>
    <property type="match status" value="1"/>
</dbReference>
<name>A0A485M2X1_9ZZZZ</name>
<proteinExistence type="predicted"/>
<protein>
    <recommendedName>
        <fullName evidence="1">RNA polymerase sigma factor 70 region 4 type 2 domain-containing protein</fullName>
    </recommendedName>
</protein>
<organism evidence="2">
    <name type="scientific">anaerobic digester metagenome</name>
    <dbReference type="NCBI Taxonomy" id="1263854"/>
    <lineage>
        <taxon>unclassified sequences</taxon>
        <taxon>metagenomes</taxon>
        <taxon>ecological metagenomes</taxon>
    </lineage>
</organism>
<evidence type="ECO:0000259" key="1">
    <source>
        <dbReference type="Pfam" id="PF08281"/>
    </source>
</evidence>
<evidence type="ECO:0000313" key="2">
    <source>
        <dbReference type="EMBL" id="VFU15760.1"/>
    </source>
</evidence>
<dbReference type="Gene3D" id="1.10.10.10">
    <property type="entry name" value="Winged helix-like DNA-binding domain superfamily/Winged helix DNA-binding domain"/>
    <property type="match status" value="1"/>
</dbReference>
<dbReference type="CDD" id="cd06171">
    <property type="entry name" value="Sigma70_r4"/>
    <property type="match status" value="1"/>
</dbReference>
<dbReference type="InterPro" id="IPR036388">
    <property type="entry name" value="WH-like_DNA-bd_sf"/>
</dbReference>
<gene>
    <name evidence="2" type="ORF">SCFA_3140003</name>
</gene>
<dbReference type="GO" id="GO:0006352">
    <property type="term" value="P:DNA-templated transcription initiation"/>
    <property type="evidence" value="ECO:0007669"/>
    <property type="project" value="InterPro"/>
</dbReference>
<dbReference type="InterPro" id="IPR013324">
    <property type="entry name" value="RNA_pol_sigma_r3/r4-like"/>
</dbReference>
<dbReference type="GO" id="GO:0016987">
    <property type="term" value="F:sigma factor activity"/>
    <property type="evidence" value="ECO:0007669"/>
    <property type="project" value="InterPro"/>
</dbReference>